<dbReference type="Gene3D" id="3.40.50.150">
    <property type="entry name" value="Vaccinia Virus protein VP39"/>
    <property type="match status" value="1"/>
</dbReference>
<sequence length="844" mass="100793">MNTKIILYGTMQNCGKHFLSIVSNIELLSFYFSSIYVIILEDGSIDNTRNLLRDWNEKKHKHIIKHSISLDVEKKFISHSDKLVQCRNILLNYIFDKNLDESYTHAIHCNFNTFWCVDFDGICNIFEHDINTWDAMFCVNKNKTYYDYRSLICEKNIFDKDVIICSTNEKKRNKKIMEFLNVLNSSNNLISVQSAYNGFAIYKLEKIKLCHYLNTAPCNTCHDENKYCLKDNSHVHFHKSINSANMFINTKLVIEHFPGGETYDAFIQSMENSIPNIEKDVLLYLLINEFIDTTGLWLEFGTGSGISTNQISHYYQNTLYSFDSFTPNPYNRFKNAKQIAMPSHLNNNIEIITGWFLDTIPDFTNKYLSEKEKENYISFLHIDCDSYQSTCQVLNELCKYIKDGCMIVFGKLLNFSNFHLHQLKSFYEFVQKYKIKFKWIGMNSTFSKSNDDFLKTFPNTRDEAVAIKIIHNPFFNISSNIIQMIKEEETEEDTMKEEEEEEDENFDWEKYVIYYSDLSHIKNKYEAWTHWKRHGENENRIYFAKNDNSEKFFDWEKYIANNNDLSHFTNKQDAWEHWLQNGKDEGRKYFSINEIIFPYENIQFIQEEELKNTFDWIKYKDTYDDLLYVDSLDKAWDHWLQNGKSEERTFFSIENNNTRHIRGIEDLKFKFDWIKYKDTYDDLFFIETLDEAWEHWSSCGKNEGRNYFSIDKKSAIQRAFSTTNSDENFDWIYYINNYDDLKNLKNEKDAWKHWLRNGKQECRDAVFDWCAYIGNLNLSSIGINTKEDAFEHWLNNGKKQHRVPDNFNWINYIRKNNDLGPLITTETEAIYHWLNIGSKQNLTY</sequence>
<name>A0A6C0BC53_9ZZZZ</name>
<dbReference type="PANTHER" id="PTHR40036">
    <property type="entry name" value="MACROCIN O-METHYLTRANSFERASE"/>
    <property type="match status" value="1"/>
</dbReference>
<protein>
    <submittedName>
        <fullName evidence="1">Uncharacterized protein</fullName>
    </submittedName>
</protein>
<dbReference type="SUPFAM" id="SSF53335">
    <property type="entry name" value="S-adenosyl-L-methionine-dependent methyltransferases"/>
    <property type="match status" value="1"/>
</dbReference>
<accession>A0A6C0BC53</accession>
<dbReference type="InterPro" id="IPR029063">
    <property type="entry name" value="SAM-dependent_MTases_sf"/>
</dbReference>
<reference evidence="1" key="1">
    <citation type="journal article" date="2020" name="Nature">
        <title>Giant virus diversity and host interactions through global metagenomics.</title>
        <authorList>
            <person name="Schulz F."/>
            <person name="Roux S."/>
            <person name="Paez-Espino D."/>
            <person name="Jungbluth S."/>
            <person name="Walsh D.A."/>
            <person name="Denef V.J."/>
            <person name="McMahon K.D."/>
            <person name="Konstantinidis K.T."/>
            <person name="Eloe-Fadrosh E.A."/>
            <person name="Kyrpides N.C."/>
            <person name="Woyke T."/>
        </authorList>
    </citation>
    <scope>NUCLEOTIDE SEQUENCE</scope>
    <source>
        <strain evidence="1">GVMAG-M-3300010158-59</strain>
    </source>
</reference>
<proteinExistence type="predicted"/>
<dbReference type="InterPro" id="IPR008884">
    <property type="entry name" value="TylF_MeTrfase"/>
</dbReference>
<dbReference type="PANTHER" id="PTHR40036:SF1">
    <property type="entry name" value="MACROCIN O-METHYLTRANSFERASE"/>
    <property type="match status" value="1"/>
</dbReference>
<dbReference type="Pfam" id="PF13578">
    <property type="entry name" value="Methyltransf_24"/>
    <property type="match status" value="1"/>
</dbReference>
<organism evidence="1">
    <name type="scientific">viral metagenome</name>
    <dbReference type="NCBI Taxonomy" id="1070528"/>
    <lineage>
        <taxon>unclassified sequences</taxon>
        <taxon>metagenomes</taxon>
        <taxon>organismal metagenomes</taxon>
    </lineage>
</organism>
<dbReference type="EMBL" id="MN739104">
    <property type="protein sequence ID" value="QHS89068.1"/>
    <property type="molecule type" value="Genomic_DNA"/>
</dbReference>
<dbReference type="AlphaFoldDB" id="A0A6C0BC53"/>
<evidence type="ECO:0000313" key="1">
    <source>
        <dbReference type="EMBL" id="QHS89068.1"/>
    </source>
</evidence>